<dbReference type="Gene3D" id="1.10.260.40">
    <property type="entry name" value="lambda repressor-like DNA-binding domains"/>
    <property type="match status" value="1"/>
</dbReference>
<dbReference type="InterPro" id="IPR010982">
    <property type="entry name" value="Lambda_DNA-bd_dom_sf"/>
</dbReference>
<dbReference type="PATRIC" id="fig|47853.6.peg.6395"/>
<dbReference type="GO" id="GO:0003700">
    <property type="term" value="F:DNA-binding transcription factor activity"/>
    <property type="evidence" value="ECO:0007669"/>
    <property type="project" value="TreeGrafter"/>
</dbReference>
<evidence type="ECO:0000313" key="6">
    <source>
        <dbReference type="Proteomes" id="UP000032254"/>
    </source>
</evidence>
<dbReference type="EMBL" id="JXSX01000003">
    <property type="protein sequence ID" value="KIR61824.1"/>
    <property type="molecule type" value="Genomic_DNA"/>
</dbReference>
<keyword evidence="3" id="KW-0804">Transcription</keyword>
<dbReference type="InterPro" id="IPR001387">
    <property type="entry name" value="Cro/C1-type_HTH"/>
</dbReference>
<dbReference type="CDD" id="cd00093">
    <property type="entry name" value="HTH_XRE"/>
    <property type="match status" value="1"/>
</dbReference>
<dbReference type="PROSITE" id="PS50943">
    <property type="entry name" value="HTH_CROC1"/>
    <property type="match status" value="1"/>
</dbReference>
<keyword evidence="2" id="KW-0238">DNA-binding</keyword>
<organism evidence="5 6">
    <name type="scientific">Micromonospora haikouensis</name>
    <dbReference type="NCBI Taxonomy" id="686309"/>
    <lineage>
        <taxon>Bacteria</taxon>
        <taxon>Bacillati</taxon>
        <taxon>Actinomycetota</taxon>
        <taxon>Actinomycetes</taxon>
        <taxon>Micromonosporales</taxon>
        <taxon>Micromonosporaceae</taxon>
        <taxon>Micromonospora</taxon>
    </lineage>
</organism>
<name>A0A0D0WT19_9ACTN</name>
<dbReference type="PANTHER" id="PTHR46797:SF23">
    <property type="entry name" value="HTH-TYPE TRANSCRIPTIONAL REGULATOR SUTR"/>
    <property type="match status" value="1"/>
</dbReference>
<dbReference type="SMART" id="SM00530">
    <property type="entry name" value="HTH_XRE"/>
    <property type="match status" value="1"/>
</dbReference>
<dbReference type="PANTHER" id="PTHR46797">
    <property type="entry name" value="HTH-TYPE TRANSCRIPTIONAL REGULATOR"/>
    <property type="match status" value="1"/>
</dbReference>
<sequence length="397" mass="42422">MADYIGLRVARWRDVAGMTQQQLADRVGVTASYISMIESGRRPVTKRSRLIALASALGVSVTDLTGQPHAPRSEDDLAIYTTVPALRGALDDDPEGPGRPLDPAGLRASVDQAMAARMACDYKALARLLPDLVAATRQLADSGHPEGPRLFVRAAVTTVLAIKPFGYIDLAARYAERAELVAALAGPAEVAAAAFAAAQSALSSGTHGGRRRSLAVATRAAERLGDTGDDAALTWYGMLHLHSAMSAASLGTGDPDGHLAEAENAARRAGSDPWRMEFTPANCGIWRVGVAVENGTPERAPERARRVDRSQIRSANRRCRLHLDAGRGWYAAGDQDRAILAFLEADNASPAELRSRPSVREIVGQMVRDARRRGTPELRDLATRIGVDPLDPEPHAI</sequence>
<dbReference type="GO" id="GO:0003677">
    <property type="term" value="F:DNA binding"/>
    <property type="evidence" value="ECO:0007669"/>
    <property type="project" value="UniProtKB-KW"/>
</dbReference>
<evidence type="ECO:0000256" key="3">
    <source>
        <dbReference type="ARBA" id="ARBA00023163"/>
    </source>
</evidence>
<dbReference type="OrthoDB" id="4516646at2"/>
<evidence type="ECO:0000256" key="1">
    <source>
        <dbReference type="ARBA" id="ARBA00023015"/>
    </source>
</evidence>
<comment type="caution">
    <text evidence="5">The sequence shown here is derived from an EMBL/GenBank/DDBJ whole genome shotgun (WGS) entry which is preliminary data.</text>
</comment>
<proteinExistence type="predicted"/>
<dbReference type="RefSeq" id="WP_043968986.1">
    <property type="nucleotide sequence ID" value="NZ_JBIAOP010000002.1"/>
</dbReference>
<reference evidence="5 6" key="1">
    <citation type="submission" date="2015-01" db="EMBL/GenBank/DDBJ databases">
        <title>Sequencing and annotation of Micromonospora carbonacea strain JXNU-1 genome.</title>
        <authorList>
            <person name="Long Z."/>
            <person name="Huang Y."/>
            <person name="Jiang Y."/>
        </authorList>
    </citation>
    <scope>NUCLEOTIDE SEQUENCE [LARGE SCALE GENOMIC DNA]</scope>
    <source>
        <strain evidence="5 6">JXNU-1</strain>
    </source>
</reference>
<evidence type="ECO:0000313" key="5">
    <source>
        <dbReference type="EMBL" id="KIR61824.1"/>
    </source>
</evidence>
<dbReference type="Pfam" id="PF13560">
    <property type="entry name" value="HTH_31"/>
    <property type="match status" value="1"/>
</dbReference>
<accession>A0A0D0WT19</accession>
<dbReference type="GeneID" id="301308342"/>
<dbReference type="InterPro" id="IPR050807">
    <property type="entry name" value="TransReg_Diox_bact_type"/>
</dbReference>
<keyword evidence="6" id="KW-1185">Reference proteome</keyword>
<protein>
    <submittedName>
        <fullName evidence="5">XRE family transcriptional regulator</fullName>
    </submittedName>
</protein>
<keyword evidence="1" id="KW-0805">Transcription regulation</keyword>
<evidence type="ECO:0000256" key="2">
    <source>
        <dbReference type="ARBA" id="ARBA00023125"/>
    </source>
</evidence>
<dbReference type="GO" id="GO:0005829">
    <property type="term" value="C:cytosol"/>
    <property type="evidence" value="ECO:0007669"/>
    <property type="project" value="TreeGrafter"/>
</dbReference>
<feature type="domain" description="HTH cro/C1-type" evidence="4">
    <location>
        <begin position="9"/>
        <end position="64"/>
    </location>
</feature>
<evidence type="ECO:0000259" key="4">
    <source>
        <dbReference type="PROSITE" id="PS50943"/>
    </source>
</evidence>
<dbReference type="Proteomes" id="UP000032254">
    <property type="component" value="Unassembled WGS sequence"/>
</dbReference>
<dbReference type="AlphaFoldDB" id="A0A0D0WT19"/>
<gene>
    <name evidence="5" type="ORF">TK50_30525</name>
</gene>
<dbReference type="SUPFAM" id="SSF47413">
    <property type="entry name" value="lambda repressor-like DNA-binding domains"/>
    <property type="match status" value="1"/>
</dbReference>